<evidence type="ECO:0000256" key="2">
    <source>
        <dbReference type="ARBA" id="ARBA00022801"/>
    </source>
</evidence>
<comment type="function">
    <text evidence="5">Probable DEAD-box RNA helicase. May work in conjunction with the cold shock proteins to ensure proper initiation of transcription at low and optimal temperatures.</text>
</comment>
<evidence type="ECO:0000313" key="11">
    <source>
        <dbReference type="EMBL" id="SFJ90052.1"/>
    </source>
</evidence>
<dbReference type="GO" id="GO:0005524">
    <property type="term" value="F:ATP binding"/>
    <property type="evidence" value="ECO:0007669"/>
    <property type="project" value="UniProtKB-UniRule"/>
</dbReference>
<name>A0A1I3V4K8_9LACT</name>
<reference evidence="12" key="1">
    <citation type="submission" date="2016-10" db="EMBL/GenBank/DDBJ databases">
        <authorList>
            <person name="Varghese N."/>
            <person name="Submissions S."/>
        </authorList>
    </citation>
    <scope>NUCLEOTIDE SEQUENCE [LARGE SCALE GENOMIC DNA]</scope>
    <source>
        <strain evidence="12">DSM 16108</strain>
    </source>
</reference>
<keyword evidence="12" id="KW-1185">Reference proteome</keyword>
<evidence type="ECO:0000256" key="3">
    <source>
        <dbReference type="ARBA" id="ARBA00022806"/>
    </source>
</evidence>
<keyword evidence="2 5" id="KW-0378">Hydrolase</keyword>
<dbReference type="Gene3D" id="3.40.50.300">
    <property type="entry name" value="P-loop containing nucleotide triphosphate hydrolases"/>
    <property type="match status" value="2"/>
</dbReference>
<keyword evidence="5" id="KW-0694">RNA-binding</keyword>
<dbReference type="AlphaFoldDB" id="A0A1I3V4K8"/>
<dbReference type="Pfam" id="PF00270">
    <property type="entry name" value="DEAD"/>
    <property type="match status" value="1"/>
</dbReference>
<keyword evidence="5" id="KW-0963">Cytoplasm</keyword>
<dbReference type="EC" id="3.6.4.13" evidence="5"/>
<feature type="domain" description="DEAD-box RNA helicase Q" evidence="10">
    <location>
        <begin position="3"/>
        <end position="31"/>
    </location>
</feature>
<keyword evidence="1 5" id="KW-0547">Nucleotide-binding</keyword>
<organism evidence="11 12">
    <name type="scientific">Marinilactibacillus piezotolerans</name>
    <dbReference type="NCBI Taxonomy" id="258723"/>
    <lineage>
        <taxon>Bacteria</taxon>
        <taxon>Bacillati</taxon>
        <taxon>Bacillota</taxon>
        <taxon>Bacilli</taxon>
        <taxon>Lactobacillales</taxon>
        <taxon>Carnobacteriaceae</taxon>
        <taxon>Marinilactibacillus</taxon>
    </lineage>
</organism>
<keyword evidence="3 5" id="KW-0347">Helicase</keyword>
<dbReference type="GO" id="GO:0009409">
    <property type="term" value="P:response to cold"/>
    <property type="evidence" value="ECO:0007669"/>
    <property type="project" value="InterPro"/>
</dbReference>
<evidence type="ECO:0000256" key="6">
    <source>
        <dbReference type="PROSITE-ProRule" id="PRU00552"/>
    </source>
</evidence>
<dbReference type="InterPro" id="IPR014014">
    <property type="entry name" value="RNA_helicase_DEAD_Q_motif"/>
</dbReference>
<feature type="compositionally biased region" description="Basic and acidic residues" evidence="7">
    <location>
        <begin position="370"/>
        <end position="403"/>
    </location>
</feature>
<protein>
    <recommendedName>
        <fullName evidence="5">DEAD-box ATP-dependent RNA helicase CshB</fullName>
        <ecNumber evidence="5">3.6.4.13</ecNumber>
    </recommendedName>
</protein>
<evidence type="ECO:0000259" key="8">
    <source>
        <dbReference type="PROSITE" id="PS51192"/>
    </source>
</evidence>
<dbReference type="InterPro" id="IPR001650">
    <property type="entry name" value="Helicase_C-like"/>
</dbReference>
<dbReference type="GO" id="GO:0003724">
    <property type="term" value="F:RNA helicase activity"/>
    <property type="evidence" value="ECO:0007669"/>
    <property type="project" value="UniProtKB-UniRule"/>
</dbReference>
<dbReference type="RefSeq" id="WP_091895393.1">
    <property type="nucleotide sequence ID" value="NZ_FOSJ01000002.1"/>
</dbReference>
<dbReference type="InterPro" id="IPR011545">
    <property type="entry name" value="DEAD/DEAH_box_helicase_dom"/>
</dbReference>
<dbReference type="PROSITE" id="PS51195">
    <property type="entry name" value="Q_MOTIF"/>
    <property type="match status" value="1"/>
</dbReference>
<dbReference type="CDD" id="cd18787">
    <property type="entry name" value="SF2_C_DEAD"/>
    <property type="match status" value="1"/>
</dbReference>
<dbReference type="CDD" id="cd00268">
    <property type="entry name" value="DEADc"/>
    <property type="match status" value="1"/>
</dbReference>
<dbReference type="GO" id="GO:0016887">
    <property type="term" value="F:ATP hydrolysis activity"/>
    <property type="evidence" value="ECO:0007669"/>
    <property type="project" value="RHEA"/>
</dbReference>
<evidence type="ECO:0000313" key="12">
    <source>
        <dbReference type="Proteomes" id="UP000199589"/>
    </source>
</evidence>
<dbReference type="GO" id="GO:0005840">
    <property type="term" value="C:ribosome"/>
    <property type="evidence" value="ECO:0007669"/>
    <property type="project" value="TreeGrafter"/>
</dbReference>
<sequence length="437" mass="49669">MTHPFEQYNLKPYLIEAIKEIGFQEPTEIQRKVIPEIKKGRDIIGQSQTGSGKTHAFLLPLFNQIDPSREQVQIVITAPSRELSDQLFQAASQLAAHSEEEIIVQQFIGGTDKQRQIDKLTQKQPHVAIGTPGRMNDLVKQNALLTHTASYMVMDEADMTLDMGFLEEVDQIAARLPENGQMLIFSATIPQSLQPFLKKYMKNPINIVIENQQVISDRVENWLISTKGKKRVDVIHQLLTLGQPYLALVFANTKDKVDEIAKGLGDRGLDVAVVHGGISSRERRRVMRQIQNLDYQYVVASDLAARGIDIKGVSHVINAEIPHELDFFIHRVGRTGRNGMDGIAVTLYSPGEEKAIETLESMGISFQPKEVKQGEVIDTHDRNRREQRKDQNSKEAFDSEIHGMRKKAKKNVKPGYKRKIERKKEEKRRKARKLNKK</sequence>
<evidence type="ECO:0000256" key="4">
    <source>
        <dbReference type="ARBA" id="ARBA00022840"/>
    </source>
</evidence>
<feature type="domain" description="Helicase ATP-binding" evidence="8">
    <location>
        <begin position="34"/>
        <end position="207"/>
    </location>
</feature>
<feature type="region of interest" description="Disordered" evidence="7">
    <location>
        <begin position="370"/>
        <end position="437"/>
    </location>
</feature>
<dbReference type="PROSITE" id="PS51194">
    <property type="entry name" value="HELICASE_CTER"/>
    <property type="match status" value="1"/>
</dbReference>
<dbReference type="SUPFAM" id="SSF52540">
    <property type="entry name" value="P-loop containing nucleoside triphosphate hydrolases"/>
    <property type="match status" value="2"/>
</dbReference>
<evidence type="ECO:0000256" key="5">
    <source>
        <dbReference type="HAMAP-Rule" id="MF_01494"/>
    </source>
</evidence>
<dbReference type="PANTHER" id="PTHR47963">
    <property type="entry name" value="DEAD-BOX ATP-DEPENDENT RNA HELICASE 47, MITOCHONDRIAL"/>
    <property type="match status" value="1"/>
</dbReference>
<dbReference type="PANTHER" id="PTHR47963:SF1">
    <property type="entry name" value="DEAD-BOX ATP-DEPENDENT RNA HELICASE CSHB"/>
    <property type="match status" value="1"/>
</dbReference>
<keyword evidence="4 5" id="KW-0067">ATP-binding</keyword>
<dbReference type="InterPro" id="IPR044742">
    <property type="entry name" value="DEAD/DEAH_RhlB"/>
</dbReference>
<comment type="catalytic activity">
    <reaction evidence="5">
        <text>ATP + H2O = ADP + phosphate + H(+)</text>
        <dbReference type="Rhea" id="RHEA:13065"/>
        <dbReference type="ChEBI" id="CHEBI:15377"/>
        <dbReference type="ChEBI" id="CHEBI:15378"/>
        <dbReference type="ChEBI" id="CHEBI:30616"/>
        <dbReference type="ChEBI" id="CHEBI:43474"/>
        <dbReference type="ChEBI" id="CHEBI:456216"/>
        <dbReference type="EC" id="3.6.4.13"/>
    </reaction>
</comment>
<proteinExistence type="inferred from homology"/>
<evidence type="ECO:0000259" key="9">
    <source>
        <dbReference type="PROSITE" id="PS51194"/>
    </source>
</evidence>
<dbReference type="SMART" id="SM00490">
    <property type="entry name" value="HELICc"/>
    <property type="match status" value="1"/>
</dbReference>
<dbReference type="Pfam" id="PF00271">
    <property type="entry name" value="Helicase_C"/>
    <property type="match status" value="1"/>
</dbReference>
<accession>A0A1I3V4K8</accession>
<feature type="compositionally biased region" description="Basic residues" evidence="7">
    <location>
        <begin position="404"/>
        <end position="437"/>
    </location>
</feature>
<keyword evidence="5" id="KW-0346">Stress response</keyword>
<evidence type="ECO:0000259" key="10">
    <source>
        <dbReference type="PROSITE" id="PS51195"/>
    </source>
</evidence>
<dbReference type="OrthoDB" id="9805696at2"/>
<dbReference type="InterPro" id="IPR050547">
    <property type="entry name" value="DEAD_box_RNA_helicases"/>
</dbReference>
<feature type="short sequence motif" description="Q motif" evidence="6">
    <location>
        <begin position="3"/>
        <end position="31"/>
    </location>
</feature>
<dbReference type="GO" id="GO:0033592">
    <property type="term" value="F:RNA strand annealing activity"/>
    <property type="evidence" value="ECO:0007669"/>
    <property type="project" value="TreeGrafter"/>
</dbReference>
<gene>
    <name evidence="5" type="primary">cshB</name>
    <name evidence="11" type="ORF">SAMN04488569_100230</name>
</gene>
<dbReference type="GO" id="GO:0005829">
    <property type="term" value="C:cytosol"/>
    <property type="evidence" value="ECO:0007669"/>
    <property type="project" value="TreeGrafter"/>
</dbReference>
<dbReference type="EMBL" id="FOSJ01000002">
    <property type="protein sequence ID" value="SFJ90052.1"/>
    <property type="molecule type" value="Genomic_DNA"/>
</dbReference>
<dbReference type="InterPro" id="IPR030881">
    <property type="entry name" value="CshB"/>
</dbReference>
<dbReference type="InterPro" id="IPR014001">
    <property type="entry name" value="Helicase_ATP-bd"/>
</dbReference>
<comment type="similarity">
    <text evidence="5">Belongs to the DEAD box helicase family. CshB subfamily.</text>
</comment>
<dbReference type="STRING" id="258723.GCA_900169305_00516"/>
<evidence type="ECO:0000256" key="7">
    <source>
        <dbReference type="SAM" id="MobiDB-lite"/>
    </source>
</evidence>
<evidence type="ECO:0000256" key="1">
    <source>
        <dbReference type="ARBA" id="ARBA00022741"/>
    </source>
</evidence>
<dbReference type="HAMAP" id="MF_01494">
    <property type="entry name" value="DEAD_helicase_CshB"/>
    <property type="match status" value="1"/>
</dbReference>
<comment type="subcellular location">
    <subcellularLocation>
        <location evidence="5">Cytoplasm</location>
    </subcellularLocation>
</comment>
<dbReference type="GO" id="GO:0006401">
    <property type="term" value="P:RNA catabolic process"/>
    <property type="evidence" value="ECO:0007669"/>
    <property type="project" value="UniProtKB-UniRule"/>
</dbReference>
<feature type="domain" description="Helicase C-terminal" evidence="9">
    <location>
        <begin position="233"/>
        <end position="385"/>
    </location>
</feature>
<dbReference type="InterPro" id="IPR027417">
    <property type="entry name" value="P-loop_NTPase"/>
</dbReference>
<dbReference type="PROSITE" id="PS51192">
    <property type="entry name" value="HELICASE_ATP_BIND_1"/>
    <property type="match status" value="1"/>
</dbReference>
<dbReference type="SMART" id="SM00487">
    <property type="entry name" value="DEXDc"/>
    <property type="match status" value="1"/>
</dbReference>
<dbReference type="Proteomes" id="UP000199589">
    <property type="component" value="Unassembled WGS sequence"/>
</dbReference>